<proteinExistence type="predicted"/>
<keyword evidence="1" id="KW-0732">Signal</keyword>
<feature type="chain" id="PRO_5019136514" evidence="1">
    <location>
        <begin position="20"/>
        <end position="74"/>
    </location>
</feature>
<dbReference type="RefSeq" id="WP_128627540.1">
    <property type="nucleotide sequence ID" value="NZ_RKST01000016.1"/>
</dbReference>
<dbReference type="PROSITE" id="PS51257">
    <property type="entry name" value="PROKAR_LIPOPROTEIN"/>
    <property type="match status" value="1"/>
</dbReference>
<dbReference type="EMBL" id="RKST01000016">
    <property type="protein sequence ID" value="RUM96737.1"/>
    <property type="molecule type" value="Genomic_DNA"/>
</dbReference>
<comment type="caution">
    <text evidence="2">The sequence shown here is derived from an EMBL/GenBank/DDBJ whole genome shotgun (WGS) entry which is preliminary data.</text>
</comment>
<evidence type="ECO:0000313" key="3">
    <source>
        <dbReference type="Proteomes" id="UP000281647"/>
    </source>
</evidence>
<dbReference type="AlphaFoldDB" id="A0A432V3G3"/>
<evidence type="ECO:0000313" key="2">
    <source>
        <dbReference type="EMBL" id="RUM96737.1"/>
    </source>
</evidence>
<sequence length="74" mass="7671">MRGRQCISIALVFALAVLASGCGTPREKTAPCKRPANLLSYASTGDECGPTMSVNTDRAAALAAIEDLASVEEE</sequence>
<organism evidence="2 3">
    <name type="scientific">Borborobacter arsenicus</name>
    <dbReference type="NCBI Taxonomy" id="1851146"/>
    <lineage>
        <taxon>Bacteria</taxon>
        <taxon>Pseudomonadati</taxon>
        <taxon>Pseudomonadota</taxon>
        <taxon>Alphaproteobacteria</taxon>
        <taxon>Hyphomicrobiales</taxon>
        <taxon>Phyllobacteriaceae</taxon>
        <taxon>Borborobacter</taxon>
    </lineage>
</organism>
<feature type="signal peptide" evidence="1">
    <location>
        <begin position="1"/>
        <end position="19"/>
    </location>
</feature>
<name>A0A432V3G3_9HYPH</name>
<gene>
    <name evidence="2" type="ORF">EET67_15975</name>
</gene>
<evidence type="ECO:0000256" key="1">
    <source>
        <dbReference type="SAM" id="SignalP"/>
    </source>
</evidence>
<dbReference type="Proteomes" id="UP000281647">
    <property type="component" value="Unassembled WGS sequence"/>
</dbReference>
<dbReference type="OrthoDB" id="8086375at2"/>
<keyword evidence="3" id="KW-1185">Reference proteome</keyword>
<reference evidence="2 3" key="1">
    <citation type="submission" date="2018-11" db="EMBL/GenBank/DDBJ databases">
        <title>Pseudaminobacter arsenicus sp. nov., an arsenic-resistant bacterium isolated from arsenic-rich aquifers.</title>
        <authorList>
            <person name="Mu Y."/>
        </authorList>
    </citation>
    <scope>NUCLEOTIDE SEQUENCE [LARGE SCALE GENOMIC DNA]</scope>
    <source>
        <strain evidence="2 3">CB3</strain>
    </source>
</reference>
<accession>A0A432V3G3</accession>
<protein>
    <submittedName>
        <fullName evidence="2">Uncharacterized protein</fullName>
    </submittedName>
</protein>